<organism evidence="2 3">
    <name type="scientific">Chionoecetes opilio</name>
    <name type="common">Atlantic snow crab</name>
    <name type="synonym">Cancer opilio</name>
    <dbReference type="NCBI Taxonomy" id="41210"/>
    <lineage>
        <taxon>Eukaryota</taxon>
        <taxon>Metazoa</taxon>
        <taxon>Ecdysozoa</taxon>
        <taxon>Arthropoda</taxon>
        <taxon>Crustacea</taxon>
        <taxon>Multicrustacea</taxon>
        <taxon>Malacostraca</taxon>
        <taxon>Eumalacostraca</taxon>
        <taxon>Eucarida</taxon>
        <taxon>Decapoda</taxon>
        <taxon>Pleocyemata</taxon>
        <taxon>Brachyura</taxon>
        <taxon>Eubrachyura</taxon>
        <taxon>Majoidea</taxon>
        <taxon>Majidae</taxon>
        <taxon>Chionoecetes</taxon>
    </lineage>
</organism>
<dbReference type="OrthoDB" id="8197295at2759"/>
<dbReference type="EMBL" id="JACEEZ010023161">
    <property type="protein sequence ID" value="KAG0711619.1"/>
    <property type="molecule type" value="Genomic_DNA"/>
</dbReference>
<evidence type="ECO:0000313" key="3">
    <source>
        <dbReference type="Proteomes" id="UP000770661"/>
    </source>
</evidence>
<reference evidence="2" key="1">
    <citation type="submission" date="2020-07" db="EMBL/GenBank/DDBJ databases">
        <title>The High-quality genome of the commercially important snow crab, Chionoecetes opilio.</title>
        <authorList>
            <person name="Jeong J.-H."/>
            <person name="Ryu S."/>
        </authorList>
    </citation>
    <scope>NUCLEOTIDE SEQUENCE</scope>
    <source>
        <strain evidence="2">MADBK_172401_WGS</strain>
        <tissue evidence="2">Digestive gland</tissue>
    </source>
</reference>
<sequence length="140" mass="15023">MLIEFSLVAFHRDAGEKLIDEAQGRMQQSLGVRGASRVHRVTPHTCPPSAAASTHTLVPCLYRPLTQVSLPTVRKENEDIMRELQAASAGINHINTTTVPPTQPASSPNLAPTNVPHPSSSPPHPAHTPRPTTSPDPTHS</sequence>
<comment type="caution">
    <text evidence="2">The sequence shown here is derived from an EMBL/GenBank/DDBJ whole genome shotgun (WGS) entry which is preliminary data.</text>
</comment>
<dbReference type="AlphaFoldDB" id="A0A8J5CIG1"/>
<proteinExistence type="predicted"/>
<name>A0A8J5CIG1_CHIOP</name>
<evidence type="ECO:0000313" key="2">
    <source>
        <dbReference type="EMBL" id="KAG0711619.1"/>
    </source>
</evidence>
<gene>
    <name evidence="2" type="ORF">GWK47_020213</name>
</gene>
<protein>
    <submittedName>
        <fullName evidence="2">Uncharacterized protein</fullName>
    </submittedName>
</protein>
<dbReference type="Proteomes" id="UP000770661">
    <property type="component" value="Unassembled WGS sequence"/>
</dbReference>
<feature type="compositionally biased region" description="Pro residues" evidence="1">
    <location>
        <begin position="119"/>
        <end position="134"/>
    </location>
</feature>
<feature type="compositionally biased region" description="Polar residues" evidence="1">
    <location>
        <begin position="93"/>
        <end position="111"/>
    </location>
</feature>
<evidence type="ECO:0000256" key="1">
    <source>
        <dbReference type="SAM" id="MobiDB-lite"/>
    </source>
</evidence>
<feature type="region of interest" description="Disordered" evidence="1">
    <location>
        <begin position="89"/>
        <end position="140"/>
    </location>
</feature>
<accession>A0A8J5CIG1</accession>
<keyword evidence="3" id="KW-1185">Reference proteome</keyword>